<dbReference type="Pfam" id="PF02080">
    <property type="entry name" value="TrkA_C"/>
    <property type="match status" value="1"/>
</dbReference>
<feature type="transmembrane region" description="Helical" evidence="2">
    <location>
        <begin position="21"/>
        <end position="39"/>
    </location>
</feature>
<keyword evidence="2" id="KW-1133">Transmembrane helix</keyword>
<evidence type="ECO:0000313" key="6">
    <source>
        <dbReference type="Proteomes" id="UP000316238"/>
    </source>
</evidence>
<organism evidence="5 6">
    <name type="scientific">Candidatus Electronema aureum</name>
    <dbReference type="NCBI Taxonomy" id="2005002"/>
    <lineage>
        <taxon>Bacteria</taxon>
        <taxon>Pseudomonadati</taxon>
        <taxon>Thermodesulfobacteriota</taxon>
        <taxon>Desulfobulbia</taxon>
        <taxon>Desulfobulbales</taxon>
        <taxon>Desulfobulbaceae</taxon>
        <taxon>Candidatus Electronema</taxon>
    </lineage>
</organism>
<keyword evidence="5" id="KW-0406">Ion transport</keyword>
<feature type="domain" description="RCK C-terminal" evidence="4">
    <location>
        <begin position="261"/>
        <end position="345"/>
    </location>
</feature>
<dbReference type="SUPFAM" id="SSF81324">
    <property type="entry name" value="Voltage-gated potassium channels"/>
    <property type="match status" value="1"/>
</dbReference>
<dbReference type="PROSITE" id="PS51201">
    <property type="entry name" value="RCK_N"/>
    <property type="match status" value="1"/>
</dbReference>
<keyword evidence="5" id="KW-0813">Transport</keyword>
<name>A0A521G449_9BACT</name>
<dbReference type="GO" id="GO:0005886">
    <property type="term" value="C:plasma membrane"/>
    <property type="evidence" value="ECO:0007669"/>
    <property type="project" value="UniProtKB-SubCell"/>
</dbReference>
<dbReference type="PROSITE" id="PS51202">
    <property type="entry name" value="RCK_C"/>
    <property type="match status" value="1"/>
</dbReference>
<evidence type="ECO:0000256" key="1">
    <source>
        <dbReference type="ARBA" id="ARBA00004651"/>
    </source>
</evidence>
<dbReference type="Pfam" id="PF07885">
    <property type="entry name" value="Ion_trans_2"/>
    <property type="match status" value="1"/>
</dbReference>
<feature type="transmembrane region" description="Helical" evidence="2">
    <location>
        <begin position="75"/>
        <end position="92"/>
    </location>
</feature>
<dbReference type="InterPro" id="IPR006037">
    <property type="entry name" value="RCK_C"/>
</dbReference>
<dbReference type="InterPro" id="IPR036721">
    <property type="entry name" value="RCK_C_sf"/>
</dbReference>
<dbReference type="Proteomes" id="UP000316238">
    <property type="component" value="Unassembled WGS sequence"/>
</dbReference>
<keyword evidence="6" id="KW-1185">Reference proteome</keyword>
<accession>A0A521G449</accession>
<dbReference type="SUPFAM" id="SSF51735">
    <property type="entry name" value="NAD(P)-binding Rossmann-fold domains"/>
    <property type="match status" value="1"/>
</dbReference>
<dbReference type="GO" id="GO:0006813">
    <property type="term" value="P:potassium ion transport"/>
    <property type="evidence" value="ECO:0007669"/>
    <property type="project" value="InterPro"/>
</dbReference>
<dbReference type="PANTHER" id="PTHR43833">
    <property type="entry name" value="POTASSIUM CHANNEL PROTEIN 2-RELATED-RELATED"/>
    <property type="match status" value="1"/>
</dbReference>
<dbReference type="InterPro" id="IPR003148">
    <property type="entry name" value="RCK_N"/>
</dbReference>
<dbReference type="Gene3D" id="1.10.287.70">
    <property type="match status" value="1"/>
</dbReference>
<dbReference type="PANTHER" id="PTHR43833:SF9">
    <property type="entry name" value="POTASSIUM CHANNEL PROTEIN YUGO-RELATED"/>
    <property type="match status" value="1"/>
</dbReference>
<protein>
    <submittedName>
        <fullName evidence="5">Voltage-gated potassium channel</fullName>
    </submittedName>
</protein>
<dbReference type="Gene3D" id="3.30.70.1450">
    <property type="entry name" value="Regulator of K+ conductance, C-terminal domain"/>
    <property type="match status" value="1"/>
</dbReference>
<gene>
    <name evidence="5" type="ORF">CDV28_10326</name>
</gene>
<dbReference type="AlphaFoldDB" id="A0A521G449"/>
<comment type="caution">
    <text evidence="5">The sequence shown here is derived from an EMBL/GenBank/DDBJ whole genome shotgun (WGS) entry which is preliminary data.</text>
</comment>
<comment type="subcellular location">
    <subcellularLocation>
        <location evidence="1">Cell membrane</location>
        <topology evidence="1">Multi-pass membrane protein</topology>
    </subcellularLocation>
</comment>
<dbReference type="InterPro" id="IPR050721">
    <property type="entry name" value="Trk_Ktr_HKT_K-transport"/>
</dbReference>
<dbReference type="SUPFAM" id="SSF116726">
    <property type="entry name" value="TrkA C-terminal domain-like"/>
    <property type="match status" value="1"/>
</dbReference>
<feature type="domain" description="RCK N-terminal" evidence="3">
    <location>
        <begin position="121"/>
        <end position="238"/>
    </location>
</feature>
<dbReference type="GO" id="GO:0008324">
    <property type="term" value="F:monoatomic cation transmembrane transporter activity"/>
    <property type="evidence" value="ECO:0007669"/>
    <property type="project" value="InterPro"/>
</dbReference>
<feature type="transmembrane region" description="Helical" evidence="2">
    <location>
        <begin position="45"/>
        <end position="63"/>
    </location>
</feature>
<dbReference type="Gene3D" id="3.40.50.720">
    <property type="entry name" value="NAD(P)-binding Rossmann-like Domain"/>
    <property type="match status" value="1"/>
</dbReference>
<evidence type="ECO:0000313" key="5">
    <source>
        <dbReference type="EMBL" id="TAA75787.1"/>
    </source>
</evidence>
<sequence>MRDSSLLARLRKRIDTAFRKYILPAFPLLLLLVAGPLGYELLEGFSFLEGLYLTAITITTVGYGDLAPKTIGGRLFTILLIFSGVGYVMYLFSQITEAMIEGGLRHIVVKRQMQKKITKLQDHYIVCGFGRIGQEICSILKENNRSFVVIESDEGVIDSIDRLGYPELKGDASDDDILLAAGIKQARGLVTVVSSDEKNVYITLTARELNQKLFILARSSGMHGAAKKLERAGASRVISPYCIGARRMAQLIVRPTVVDFLDLATQAGDLGLRMEELMVGKQAAYVGKTLMETGVRQKYGIIVVAIKREDMPMIFNPGSETKIMAGDILIVLGESSHISALSETL</sequence>
<dbReference type="Pfam" id="PF02254">
    <property type="entry name" value="TrkA_N"/>
    <property type="match status" value="1"/>
</dbReference>
<keyword evidence="2" id="KW-0812">Transmembrane</keyword>
<dbReference type="InterPro" id="IPR013099">
    <property type="entry name" value="K_chnl_dom"/>
</dbReference>
<evidence type="ECO:0000259" key="3">
    <source>
        <dbReference type="PROSITE" id="PS51201"/>
    </source>
</evidence>
<reference evidence="5" key="1">
    <citation type="submission" date="2017-07" db="EMBL/GenBank/DDBJ databases">
        <title>The cable genome - Insights into the physiology and evolution of filamentous bacteria capable of sulfide oxidation via long distance electron transfer.</title>
        <authorList>
            <person name="Thorup C."/>
            <person name="Bjerg J.T."/>
            <person name="Schreiber L."/>
            <person name="Nielsen L.P."/>
            <person name="Kjeldsen K.U."/>
            <person name="Boesen T."/>
            <person name="Boggild A."/>
            <person name="Meysman F."/>
            <person name="Geelhoed J."/>
            <person name="Schramm A."/>
        </authorList>
    </citation>
    <scope>NUCLEOTIDE SEQUENCE [LARGE SCALE GENOMIC DNA]</scope>
    <source>
        <strain evidence="5">GS</strain>
    </source>
</reference>
<dbReference type="InterPro" id="IPR036291">
    <property type="entry name" value="NAD(P)-bd_dom_sf"/>
</dbReference>
<keyword evidence="5" id="KW-0407">Ion channel</keyword>
<keyword evidence="2" id="KW-0472">Membrane</keyword>
<dbReference type="EMBL" id="NQJD01000003">
    <property type="protein sequence ID" value="TAA75787.1"/>
    <property type="molecule type" value="Genomic_DNA"/>
</dbReference>
<evidence type="ECO:0000256" key="2">
    <source>
        <dbReference type="SAM" id="Phobius"/>
    </source>
</evidence>
<proteinExistence type="predicted"/>
<evidence type="ECO:0000259" key="4">
    <source>
        <dbReference type="PROSITE" id="PS51202"/>
    </source>
</evidence>